<evidence type="ECO:0000313" key="2">
    <source>
        <dbReference type="EMBL" id="MWA00390.1"/>
    </source>
</evidence>
<name>A0A6I4M5P3_9ACTN</name>
<proteinExistence type="predicted"/>
<dbReference type="Proteomes" id="UP000462055">
    <property type="component" value="Unassembled WGS sequence"/>
</dbReference>
<gene>
    <name evidence="2" type="ORF">F8568_008380</name>
</gene>
<organism evidence="2 3">
    <name type="scientific">Actinomadura physcomitrii</name>
    <dbReference type="NCBI Taxonomy" id="2650748"/>
    <lineage>
        <taxon>Bacteria</taxon>
        <taxon>Bacillati</taxon>
        <taxon>Actinomycetota</taxon>
        <taxon>Actinomycetes</taxon>
        <taxon>Streptosporangiales</taxon>
        <taxon>Thermomonosporaceae</taxon>
        <taxon>Actinomadura</taxon>
    </lineage>
</organism>
<dbReference type="AlphaFoldDB" id="A0A6I4M5P3"/>
<dbReference type="PANTHER" id="PTHR38074:SF1">
    <property type="entry name" value="ALTERED INHERITANCE OF MITOCHONDRIA PROTEIN 24, MITOCHONDRIAL"/>
    <property type="match status" value="1"/>
</dbReference>
<dbReference type="InterPro" id="IPR036983">
    <property type="entry name" value="AIM24_sf"/>
</dbReference>
<dbReference type="InterPro" id="IPR002838">
    <property type="entry name" value="AIM24"/>
</dbReference>
<feature type="region of interest" description="Disordered" evidence="1">
    <location>
        <begin position="1"/>
        <end position="22"/>
    </location>
</feature>
<dbReference type="InterPro" id="IPR016031">
    <property type="entry name" value="Trp_RNA-bd_attenuator-like_dom"/>
</dbReference>
<dbReference type="PANTHER" id="PTHR38074">
    <property type="entry name" value="ALTERED INHERITANCE OF MITOCHONDRIA PROTEIN 24, MITOCHONDRIAL"/>
    <property type="match status" value="1"/>
</dbReference>
<evidence type="ECO:0000256" key="1">
    <source>
        <dbReference type="SAM" id="MobiDB-lite"/>
    </source>
</evidence>
<sequence>MKAGRGRPRAGRAGPRRCRDRAGSRPVSFRIVAQFRLNGSKMLAVDLAGETIRALNGAMVAYEGRMAFKREGMTGGEGLRGALKRKIAGEGMTLMEVTGEGTVYLASEAAEVTLVRLTGDTLFVESESLLALEGGLRTGVQFVGLRGMGTGQGLATTKVEGHGTVAIVSDGPAIALEVTPETPLSVDPHAYVGHHGQLRQDVVTDVNWRTVIGQGSGESVQFRYQGHGLVYVQPAERGGILEI</sequence>
<keyword evidence="3" id="KW-1185">Reference proteome</keyword>
<feature type="compositionally biased region" description="Basic residues" evidence="1">
    <location>
        <begin position="1"/>
        <end position="19"/>
    </location>
</feature>
<protein>
    <submittedName>
        <fullName evidence="2">AIM24 family protein</fullName>
    </submittedName>
</protein>
<evidence type="ECO:0000313" key="3">
    <source>
        <dbReference type="Proteomes" id="UP000462055"/>
    </source>
</evidence>
<dbReference type="Gene3D" id="3.60.160.10">
    <property type="entry name" value="Mitochondrial biogenesis AIM24"/>
    <property type="match status" value="1"/>
</dbReference>
<dbReference type="SUPFAM" id="SSF51219">
    <property type="entry name" value="TRAP-like"/>
    <property type="match status" value="1"/>
</dbReference>
<dbReference type="EMBL" id="WBMS02000005">
    <property type="protein sequence ID" value="MWA00390.1"/>
    <property type="molecule type" value="Genomic_DNA"/>
</dbReference>
<accession>A0A6I4M5P3</accession>
<reference evidence="2" key="1">
    <citation type="submission" date="2019-12" db="EMBL/GenBank/DDBJ databases">
        <title>Actinomadura physcomitrii sp. nov., a novel actinomycete isolated from moss [Physcomitrium sphaericum (Ludw) Fuernr].</title>
        <authorList>
            <person name="Zhuang X."/>
        </authorList>
    </citation>
    <scope>NUCLEOTIDE SEQUENCE [LARGE SCALE GENOMIC DNA]</scope>
    <source>
        <strain evidence="2">LD22</strain>
    </source>
</reference>
<comment type="caution">
    <text evidence="2">The sequence shown here is derived from an EMBL/GenBank/DDBJ whole genome shotgun (WGS) entry which is preliminary data.</text>
</comment>
<dbReference type="Pfam" id="PF01987">
    <property type="entry name" value="AIM24"/>
    <property type="match status" value="1"/>
</dbReference>